<protein>
    <submittedName>
        <fullName evidence="1">Uncharacterized protein</fullName>
    </submittedName>
</protein>
<dbReference type="Gene3D" id="3.40.50.1110">
    <property type="entry name" value="SGNH hydrolase"/>
    <property type="match status" value="1"/>
</dbReference>
<evidence type="ECO:0000313" key="2">
    <source>
        <dbReference type="Proteomes" id="UP000533724"/>
    </source>
</evidence>
<dbReference type="AlphaFoldDB" id="A0A7W6XYB0"/>
<dbReference type="GO" id="GO:0016788">
    <property type="term" value="F:hydrolase activity, acting on ester bonds"/>
    <property type="evidence" value="ECO:0007669"/>
    <property type="project" value="UniProtKB-ARBA"/>
</dbReference>
<dbReference type="EMBL" id="JACIHI010000023">
    <property type="protein sequence ID" value="MBB4443348.1"/>
    <property type="molecule type" value="Genomic_DNA"/>
</dbReference>
<gene>
    <name evidence="1" type="ORF">GGE15_006650</name>
</gene>
<dbReference type="InterPro" id="IPR036514">
    <property type="entry name" value="SGNH_hydro_sf"/>
</dbReference>
<name>A0A7W6XYB0_9HYPH</name>
<reference evidence="1 2" key="1">
    <citation type="submission" date="2020-08" db="EMBL/GenBank/DDBJ databases">
        <title>Genomic Encyclopedia of Type Strains, Phase IV (KMG-V): Genome sequencing to study the core and pangenomes of soil and plant-associated prokaryotes.</title>
        <authorList>
            <person name="Whitman W."/>
        </authorList>
    </citation>
    <scope>NUCLEOTIDE SEQUENCE [LARGE SCALE GENOMIC DNA]</scope>
    <source>
        <strain evidence="1 2">SEMIA 414</strain>
    </source>
</reference>
<organism evidence="1 2">
    <name type="scientific">Rhizobium esperanzae</name>
    <dbReference type="NCBI Taxonomy" id="1967781"/>
    <lineage>
        <taxon>Bacteria</taxon>
        <taxon>Pseudomonadati</taxon>
        <taxon>Pseudomonadota</taxon>
        <taxon>Alphaproteobacteria</taxon>
        <taxon>Hyphomicrobiales</taxon>
        <taxon>Rhizobiaceae</taxon>
        <taxon>Rhizobium/Agrobacterium group</taxon>
        <taxon>Rhizobium</taxon>
    </lineage>
</organism>
<accession>A0A7W6XYB0</accession>
<dbReference type="Proteomes" id="UP000533724">
    <property type="component" value="Unassembled WGS sequence"/>
</dbReference>
<proteinExistence type="predicted"/>
<evidence type="ECO:0000313" key="1">
    <source>
        <dbReference type="EMBL" id="MBB4443348.1"/>
    </source>
</evidence>
<comment type="caution">
    <text evidence="1">The sequence shown here is derived from an EMBL/GenBank/DDBJ whole genome shotgun (WGS) entry which is preliminary data.</text>
</comment>
<sequence length="624" mass="66257">MSMMLGLSLGITNQLGRGGGGGGPVDPDRYLFFGSRARAPSGNIVTALAGTNYYCCKIVVPSPQFVTRTFKFHLPGFASTEGGNSPQETTVTGTIGAPGNSVVVDALYAIIAGVPHQCKFGGNNGVTVVDQTNGQWCDDLTTPDVPPETDIELWLFYHVAVGEKIWPVYRIQKHRGERIWGANDNASLLGFMADPLADSTPALDTGYGTQSQPQYYAPDCFMLAKGDWDGRPVALAFVDSIGESRQEFSAAADARGMIGWLRRWLDKNAGLGRIPFCMIGMPGAGSVREYTGTGSAIATRRRDIIREIIAFNGGKWPFTVVVNQLGQNDTSTLYNTWFNTNYRSNVTRVRAEYPGVKIVAIPPLGRVDIQKTITLTSVGTVVTAAVANGTTGMRSGQTVSIAGATQTEYNGNVVVTVTGANSFTYNFAGSATSPATGTIRAGDLGLDATFSTYTTQNVWPADATDASGKWRLRDDILAKTSSCCDAAIDPYAAWVSGVKGGSWPGMLELPSTTLTAQAGTDGVATYNSIQVADANIFRPEQVVNLYAPPDGWERKTTLTIASIAGNVITMTGSTAVVVPVGGVVRPLPANQEATTPISFVHPYPIMIDRIVAGIAQSEKAKLIV</sequence>